<dbReference type="eggNOG" id="COG2143">
    <property type="taxonomic scope" value="Bacteria"/>
</dbReference>
<dbReference type="SUPFAM" id="SSF52833">
    <property type="entry name" value="Thioredoxin-like"/>
    <property type="match status" value="1"/>
</dbReference>
<dbReference type="InterPro" id="IPR012336">
    <property type="entry name" value="Thioredoxin-like_fold"/>
</dbReference>
<dbReference type="Pfam" id="PF13098">
    <property type="entry name" value="Thioredoxin_2"/>
    <property type="match status" value="1"/>
</dbReference>
<dbReference type="EMBL" id="CP000916">
    <property type="protein sequence ID" value="ACM23604.1"/>
    <property type="molecule type" value="Genomic_DNA"/>
</dbReference>
<dbReference type="Proteomes" id="UP000000445">
    <property type="component" value="Chromosome"/>
</dbReference>
<feature type="domain" description="Thioredoxin-like fold" evidence="1">
    <location>
        <begin position="31"/>
        <end position="135"/>
    </location>
</feature>
<accession>B9K9H1</accession>
<reference evidence="2 3" key="1">
    <citation type="journal article" date="2009" name="Biosci. Biotechnol. Biochem.">
        <title>WeGAS: a web-based microbial genome annotation system.</title>
        <authorList>
            <person name="Lee D."/>
            <person name="Seo H."/>
            <person name="Park C."/>
            <person name="Park K."/>
        </authorList>
    </citation>
    <scope>NUCLEOTIDE SEQUENCE [LARGE SCALE GENOMIC DNA]</scope>
    <source>
        <strain evidence="3">ATCC 49049 / DSM 4359 / NBRC 107923 / NS-E</strain>
    </source>
</reference>
<evidence type="ECO:0000313" key="3">
    <source>
        <dbReference type="Proteomes" id="UP000000445"/>
    </source>
</evidence>
<evidence type="ECO:0000259" key="1">
    <source>
        <dbReference type="Pfam" id="PF13098"/>
    </source>
</evidence>
<dbReference type="AlphaFoldDB" id="B9K9H1"/>
<protein>
    <submittedName>
        <fullName evidence="2">Thioredoxin-related protein-like protein</fullName>
    </submittedName>
</protein>
<dbReference type="InterPro" id="IPR036249">
    <property type="entry name" value="Thioredoxin-like_sf"/>
</dbReference>
<keyword evidence="3" id="KW-1185">Reference proteome</keyword>
<dbReference type="Gene3D" id="3.40.30.10">
    <property type="entry name" value="Glutaredoxin"/>
    <property type="match status" value="1"/>
</dbReference>
<dbReference type="KEGG" id="tna:CTN_1428"/>
<dbReference type="HOGENOM" id="CLU_1239653_0_0_0"/>
<organism evidence="2 3">
    <name type="scientific">Thermotoga neapolitana (strain ATCC 49049 / DSM 4359 / NBRC 107923 / NS-E)</name>
    <dbReference type="NCBI Taxonomy" id="309803"/>
    <lineage>
        <taxon>Bacteria</taxon>
        <taxon>Thermotogati</taxon>
        <taxon>Thermotogota</taxon>
        <taxon>Thermotogae</taxon>
        <taxon>Thermotogales</taxon>
        <taxon>Thermotogaceae</taxon>
        <taxon>Thermotoga</taxon>
    </lineage>
</organism>
<name>B9K9H1_THENN</name>
<evidence type="ECO:0000313" key="2">
    <source>
        <dbReference type="EMBL" id="ACM23604.1"/>
    </source>
</evidence>
<dbReference type="STRING" id="309803.CTN_1428"/>
<gene>
    <name evidence="2" type="ordered locus">CTN_1428</name>
</gene>
<proteinExistence type="predicted"/>
<dbReference type="RefSeq" id="WP_015919898.1">
    <property type="nucleotide sequence ID" value="NC_011978.1"/>
</dbReference>
<sequence length="220" mass="25526">MRKFVMFMLIFFGVLSFALSLDDAYRLSNITQRKLIIMFSSPTCYYCNLFKKEVLPKEDFQEILVPNFVLAEIYATDEKTTLFASEVLNEPSLSYRELFQGFGVRGTPTFFFFKGKKYLGYLPGYVEKDMFIKILKYVAQELKEDFESYMKKNDPFVGEPVIIEVSKEDADFVLKKDKNAVKVESVPDEVRKDRVYVTEDSGLASKLKDMGAMRILLIKD</sequence>